<gene>
    <name evidence="3" type="ORF">RS130_16165</name>
</gene>
<dbReference type="Pfam" id="PF00578">
    <property type="entry name" value="AhpC-TSA"/>
    <property type="match status" value="1"/>
</dbReference>
<dbReference type="Gene3D" id="3.40.30.10">
    <property type="entry name" value="Glutaredoxin"/>
    <property type="match status" value="1"/>
</dbReference>
<dbReference type="RefSeq" id="WP_316026778.1">
    <property type="nucleotide sequence ID" value="NZ_JAWDIO010000002.1"/>
</dbReference>
<accession>A0ABU3SYZ8</accession>
<dbReference type="Proteomes" id="UP001247805">
    <property type="component" value="Unassembled WGS sequence"/>
</dbReference>
<sequence length="179" mass="20196">MRTMIEPGNSFPEFFVKSKDNIDTPLTRVAPAEGDWQMVVVYRGVHCPKCAEYLNELNQLHEEYKNANIDIVAVSADSVEQLNTFLQDKVDDLHFEVLAELSEVQMTQLGLYVSSPRSPKETDHPFAEPCILVINPDNKLHIVDKSNAPFSRPDLSKLLNGITFIQGNDYPIRGTYKSA</sequence>
<dbReference type="InterPro" id="IPR013766">
    <property type="entry name" value="Thioredoxin_domain"/>
</dbReference>
<feature type="coiled-coil region" evidence="1">
    <location>
        <begin position="50"/>
        <end position="77"/>
    </location>
</feature>
<proteinExistence type="predicted"/>
<dbReference type="InterPro" id="IPR000866">
    <property type="entry name" value="AhpC/TSA"/>
</dbReference>
<reference evidence="3 4" key="1">
    <citation type="submission" date="2023-10" db="EMBL/GenBank/DDBJ databases">
        <title>Glaciecola aquimarina strain GGW-M5 nov., isolated from a coastal seawater.</title>
        <authorList>
            <person name="Bayburt H."/>
            <person name="Kim J.M."/>
            <person name="Choi B.J."/>
            <person name="Jeon C.O."/>
        </authorList>
    </citation>
    <scope>NUCLEOTIDE SEQUENCE [LARGE SCALE GENOMIC DNA]</scope>
    <source>
        <strain evidence="3 4">KCTC 32108</strain>
    </source>
</reference>
<dbReference type="EMBL" id="JAWDIO010000002">
    <property type="protein sequence ID" value="MDU0355231.1"/>
    <property type="molecule type" value="Genomic_DNA"/>
</dbReference>
<dbReference type="PROSITE" id="PS51352">
    <property type="entry name" value="THIOREDOXIN_2"/>
    <property type="match status" value="1"/>
</dbReference>
<dbReference type="InterPro" id="IPR036249">
    <property type="entry name" value="Thioredoxin-like_sf"/>
</dbReference>
<keyword evidence="4" id="KW-1185">Reference proteome</keyword>
<evidence type="ECO:0000313" key="3">
    <source>
        <dbReference type="EMBL" id="MDU0355231.1"/>
    </source>
</evidence>
<evidence type="ECO:0000256" key="1">
    <source>
        <dbReference type="SAM" id="Coils"/>
    </source>
</evidence>
<comment type="caution">
    <text evidence="3">The sequence shown here is derived from an EMBL/GenBank/DDBJ whole genome shotgun (WGS) entry which is preliminary data.</text>
</comment>
<organism evidence="3 4">
    <name type="scientific">Paraglaciecola aquimarina</name>
    <dbReference type="NCBI Taxonomy" id="1235557"/>
    <lineage>
        <taxon>Bacteria</taxon>
        <taxon>Pseudomonadati</taxon>
        <taxon>Pseudomonadota</taxon>
        <taxon>Gammaproteobacteria</taxon>
        <taxon>Alteromonadales</taxon>
        <taxon>Alteromonadaceae</taxon>
        <taxon>Paraglaciecola</taxon>
    </lineage>
</organism>
<protein>
    <submittedName>
        <fullName evidence="3">Redoxin domain-containing protein</fullName>
    </submittedName>
</protein>
<evidence type="ECO:0000259" key="2">
    <source>
        <dbReference type="PROSITE" id="PS51352"/>
    </source>
</evidence>
<dbReference type="SUPFAM" id="SSF52833">
    <property type="entry name" value="Thioredoxin-like"/>
    <property type="match status" value="1"/>
</dbReference>
<name>A0ABU3SYZ8_9ALTE</name>
<evidence type="ECO:0000313" key="4">
    <source>
        <dbReference type="Proteomes" id="UP001247805"/>
    </source>
</evidence>
<feature type="domain" description="Thioredoxin" evidence="2">
    <location>
        <begin position="5"/>
        <end position="164"/>
    </location>
</feature>
<keyword evidence="1" id="KW-0175">Coiled coil</keyword>